<dbReference type="RefSeq" id="WP_057916865.1">
    <property type="nucleotide sequence ID" value="NZ_CP011129.1"/>
</dbReference>
<dbReference type="PATRIC" id="fig|84531.8.peg.1102"/>
<dbReference type="InterPro" id="IPR001509">
    <property type="entry name" value="Epimerase_deHydtase"/>
</dbReference>
<evidence type="ECO:0000256" key="2">
    <source>
        <dbReference type="ARBA" id="ARBA00007637"/>
    </source>
</evidence>
<dbReference type="InterPro" id="IPR036291">
    <property type="entry name" value="NAD(P)-bd_dom_sf"/>
</dbReference>
<dbReference type="AlphaFoldDB" id="A0A0S2F6S9"/>
<dbReference type="KEGG" id="lab:LA76x_1077"/>
<dbReference type="Gene3D" id="3.90.25.10">
    <property type="entry name" value="UDP-galactose 4-epimerase, domain 1"/>
    <property type="match status" value="1"/>
</dbReference>
<keyword evidence="5" id="KW-1185">Reference proteome</keyword>
<gene>
    <name evidence="4" type="ORF">LA76x_1077</name>
</gene>
<name>A0A0S2F6S9_LYSAN</name>
<dbReference type="SUPFAM" id="SSF51735">
    <property type="entry name" value="NAD(P)-binding Rossmann-fold domains"/>
    <property type="match status" value="1"/>
</dbReference>
<comment type="pathway">
    <text evidence="1">Bacterial outer membrane biogenesis; LPS O-antigen biosynthesis.</text>
</comment>
<reference evidence="4 5" key="1">
    <citation type="journal article" date="2015" name="BMC Genomics">
        <title>Comparative genomics and metabolic profiling of the genus Lysobacter.</title>
        <authorList>
            <person name="de Bruijn I."/>
            <person name="Cheng X."/>
            <person name="de Jager V."/>
            <person name="Exposito R.G."/>
            <person name="Watrous J."/>
            <person name="Patel N."/>
            <person name="Postma J."/>
            <person name="Dorrestein P.C."/>
            <person name="Kobayashi D."/>
            <person name="Raaijmakers J.M."/>
        </authorList>
    </citation>
    <scope>NUCLEOTIDE SEQUENCE [LARGE SCALE GENOMIC DNA]</scope>
    <source>
        <strain evidence="4 5">76</strain>
    </source>
</reference>
<accession>A0A0S2F6S9</accession>
<proteinExistence type="inferred from homology"/>
<comment type="similarity">
    <text evidence="2">Belongs to the NAD(P)-dependent epimerase/dehydratase family.</text>
</comment>
<dbReference type="STRING" id="84531.LA76x_1077"/>
<evidence type="ECO:0000259" key="3">
    <source>
        <dbReference type="Pfam" id="PF01370"/>
    </source>
</evidence>
<dbReference type="Proteomes" id="UP000060787">
    <property type="component" value="Chromosome"/>
</dbReference>
<dbReference type="Gene3D" id="3.40.50.720">
    <property type="entry name" value="NAD(P)-binding Rossmann-like Domain"/>
    <property type="match status" value="1"/>
</dbReference>
<evidence type="ECO:0000256" key="1">
    <source>
        <dbReference type="ARBA" id="ARBA00005125"/>
    </source>
</evidence>
<feature type="domain" description="NAD-dependent epimerase/dehydratase" evidence="3">
    <location>
        <begin position="6"/>
        <end position="226"/>
    </location>
</feature>
<dbReference type="EMBL" id="CP011129">
    <property type="protein sequence ID" value="ALN79236.1"/>
    <property type="molecule type" value="Genomic_DNA"/>
</dbReference>
<evidence type="ECO:0000313" key="4">
    <source>
        <dbReference type="EMBL" id="ALN79236.1"/>
    </source>
</evidence>
<organism evidence="4 5">
    <name type="scientific">Lysobacter antibioticus</name>
    <dbReference type="NCBI Taxonomy" id="84531"/>
    <lineage>
        <taxon>Bacteria</taxon>
        <taxon>Pseudomonadati</taxon>
        <taxon>Pseudomonadota</taxon>
        <taxon>Gammaproteobacteria</taxon>
        <taxon>Lysobacterales</taxon>
        <taxon>Lysobacteraceae</taxon>
        <taxon>Lysobacter</taxon>
    </lineage>
</organism>
<sequence>MGAPIALVTGISGFTGHYVARALEDRGYAVHGWTHEDSPRADRRRVELTDRAQVAEAISALAPSVVIHLAAISYVAHGDADTIYRVNVVGTRNLLEALAALPNAPSKVLLASSANVYGNGHGVLDETAPMSPQNDYAISKVAMEYVAKLWSDRLPITIVRPFNYTGVGHSEKFLIPKIVAHFRRRADAIELGNLDVSRDFYDVRCVAQAYVRLIESDVRDEVFNICSGTEYSLRQVIEMLERIANHKIDVRVNPDFVRPNEVKRLRGDPAKLIDRIGSLEDIALIDTLRWMYEYAE</sequence>
<dbReference type="Pfam" id="PF01370">
    <property type="entry name" value="Epimerase"/>
    <property type="match status" value="1"/>
</dbReference>
<dbReference type="PANTHER" id="PTHR43000">
    <property type="entry name" value="DTDP-D-GLUCOSE 4,6-DEHYDRATASE-RELATED"/>
    <property type="match status" value="1"/>
</dbReference>
<evidence type="ECO:0000313" key="5">
    <source>
        <dbReference type="Proteomes" id="UP000060787"/>
    </source>
</evidence>
<protein>
    <submittedName>
        <fullName evidence="4">NAD dependent epimerase/dehydratase family protein</fullName>
    </submittedName>
</protein>